<evidence type="ECO:0000313" key="4">
    <source>
        <dbReference type="Proteomes" id="UP000540989"/>
    </source>
</evidence>
<dbReference type="InterPro" id="IPR029058">
    <property type="entry name" value="AB_hydrolase_fold"/>
</dbReference>
<dbReference type="PRINTS" id="PR00412">
    <property type="entry name" value="EPOXHYDRLASE"/>
</dbReference>
<keyword evidence="1" id="KW-0378">Hydrolase</keyword>
<organism evidence="3 4">
    <name type="scientific">Granulicella aggregans</name>
    <dbReference type="NCBI Taxonomy" id="474949"/>
    <lineage>
        <taxon>Bacteria</taxon>
        <taxon>Pseudomonadati</taxon>
        <taxon>Acidobacteriota</taxon>
        <taxon>Terriglobia</taxon>
        <taxon>Terriglobales</taxon>
        <taxon>Acidobacteriaceae</taxon>
        <taxon>Granulicella</taxon>
    </lineage>
</organism>
<dbReference type="InterPro" id="IPR000639">
    <property type="entry name" value="Epox_hydrolase-like"/>
</dbReference>
<evidence type="ECO:0000259" key="2">
    <source>
        <dbReference type="Pfam" id="PF00561"/>
    </source>
</evidence>
<evidence type="ECO:0000313" key="3">
    <source>
        <dbReference type="EMBL" id="MBB5059353.1"/>
    </source>
</evidence>
<dbReference type="PANTHER" id="PTHR43329">
    <property type="entry name" value="EPOXIDE HYDROLASE"/>
    <property type="match status" value="1"/>
</dbReference>
<keyword evidence="4" id="KW-1185">Reference proteome</keyword>
<dbReference type="SUPFAM" id="SSF53474">
    <property type="entry name" value="alpha/beta-Hydrolases"/>
    <property type="match status" value="1"/>
</dbReference>
<dbReference type="Gene3D" id="3.40.50.1820">
    <property type="entry name" value="alpha/beta hydrolase"/>
    <property type="match status" value="1"/>
</dbReference>
<name>A0A7W7ZGK5_9BACT</name>
<proteinExistence type="predicted"/>
<dbReference type="RefSeq" id="WP_184220633.1">
    <property type="nucleotide sequence ID" value="NZ_JACHIP010000005.1"/>
</dbReference>
<reference evidence="3 4" key="1">
    <citation type="submission" date="2020-08" db="EMBL/GenBank/DDBJ databases">
        <title>Genomic Encyclopedia of Type Strains, Phase IV (KMG-V): Genome sequencing to study the core and pangenomes of soil and plant-associated prokaryotes.</title>
        <authorList>
            <person name="Whitman W."/>
        </authorList>
    </citation>
    <scope>NUCLEOTIDE SEQUENCE [LARGE SCALE GENOMIC DNA]</scope>
    <source>
        <strain evidence="3 4">M8UP14</strain>
    </source>
</reference>
<feature type="domain" description="AB hydrolase-1" evidence="2">
    <location>
        <begin position="35"/>
        <end position="146"/>
    </location>
</feature>
<dbReference type="AlphaFoldDB" id="A0A7W7ZGK5"/>
<dbReference type="EMBL" id="JACHIP010000005">
    <property type="protein sequence ID" value="MBB5059353.1"/>
    <property type="molecule type" value="Genomic_DNA"/>
</dbReference>
<dbReference type="Proteomes" id="UP000540989">
    <property type="component" value="Unassembled WGS sequence"/>
</dbReference>
<sequence>MTQTGALKMASFRSETAVVNGIRLHYWLGGNPHGKPVLLWHGFLGTAYSWYKVMPLLADAGYSVLVPDMRGYGDSDKPSGTKGYDARALAEDFRTLVKQIEFGNGQKLLLAAHDMGAHPALLWTADYPDEIAGLVYMEVPTMLEEFLSKVIVYTPEAMAKGSMWWWVLPLAPGVPERLIVGHERQFLTWFYKGATADPASITEASITETLRTFAGTEGVLGALGVYRAAFTTIEQTTPLKKKKVEIPVLAIGGEKALGAKVAQMVEAVAKNVTSKVIPSCGHFIPEEQPAEFMRLFQEFARKVD</sequence>
<dbReference type="GO" id="GO:0016787">
    <property type="term" value="F:hydrolase activity"/>
    <property type="evidence" value="ECO:0007669"/>
    <property type="project" value="UniProtKB-KW"/>
</dbReference>
<comment type="caution">
    <text evidence="3">The sequence shown here is derived from an EMBL/GenBank/DDBJ whole genome shotgun (WGS) entry which is preliminary data.</text>
</comment>
<evidence type="ECO:0000256" key="1">
    <source>
        <dbReference type="ARBA" id="ARBA00022801"/>
    </source>
</evidence>
<dbReference type="Pfam" id="PF00561">
    <property type="entry name" value="Abhydrolase_1"/>
    <property type="match status" value="1"/>
</dbReference>
<accession>A0A7W7ZGK5</accession>
<protein>
    <submittedName>
        <fullName evidence="3">Pimeloyl-ACP methyl ester carboxylesterase</fullName>
    </submittedName>
</protein>
<dbReference type="InterPro" id="IPR000073">
    <property type="entry name" value="AB_hydrolase_1"/>
</dbReference>
<gene>
    <name evidence="3" type="ORF">HDF16_004076</name>
</gene>